<dbReference type="InterPro" id="IPR047808">
    <property type="entry name" value="CueP-like"/>
</dbReference>
<evidence type="ECO:0000313" key="2">
    <source>
        <dbReference type="Proteomes" id="UP000578819"/>
    </source>
</evidence>
<gene>
    <name evidence="1" type="ORF">FHR38_005305</name>
</gene>
<sequence>MEVIDQLDRLDLQQRPADLKASVRPSELMVSAGGQEHSLALPGDRFYLSVAPYVQRTHECFYHSLTTCKGELAGVEVQVRVVDDASGKVLVDEVSTTFANGFVGFWLPRGITGTLRIASGGKVGETTISTGPEAPTCLTTLRLA</sequence>
<evidence type="ECO:0000313" key="1">
    <source>
        <dbReference type="EMBL" id="MBB4961572.1"/>
    </source>
</evidence>
<protein>
    <submittedName>
        <fullName evidence="1">Uncharacterized protein</fullName>
    </submittedName>
</protein>
<dbReference type="AlphaFoldDB" id="A0A7W7SWD0"/>
<dbReference type="NCBIfam" id="NF038094">
    <property type="entry name" value="CueP_fam"/>
    <property type="match status" value="1"/>
</dbReference>
<comment type="caution">
    <text evidence="1">The sequence shown here is derived from an EMBL/GenBank/DDBJ whole genome shotgun (WGS) entry which is preliminary data.</text>
</comment>
<reference evidence="1 2" key="1">
    <citation type="submission" date="2020-08" db="EMBL/GenBank/DDBJ databases">
        <title>Sequencing the genomes of 1000 actinobacteria strains.</title>
        <authorList>
            <person name="Klenk H.-P."/>
        </authorList>
    </citation>
    <scope>NUCLEOTIDE SEQUENCE [LARGE SCALE GENOMIC DNA]</scope>
    <source>
        <strain evidence="1 2">DSM 45886</strain>
    </source>
</reference>
<organism evidence="1 2">
    <name type="scientific">Micromonospora polyrhachis</name>
    <dbReference type="NCBI Taxonomy" id="1282883"/>
    <lineage>
        <taxon>Bacteria</taxon>
        <taxon>Bacillati</taxon>
        <taxon>Actinomycetota</taxon>
        <taxon>Actinomycetes</taxon>
        <taxon>Micromonosporales</taxon>
        <taxon>Micromonosporaceae</taxon>
        <taxon>Micromonospora</taxon>
    </lineage>
</organism>
<accession>A0A7W7SWD0</accession>
<name>A0A7W7SWD0_9ACTN</name>
<dbReference type="Gene3D" id="2.60.40.3700">
    <property type="match status" value="1"/>
</dbReference>
<dbReference type="Proteomes" id="UP000578819">
    <property type="component" value="Unassembled WGS sequence"/>
</dbReference>
<keyword evidence="2" id="KW-1185">Reference proteome</keyword>
<dbReference type="Pfam" id="PF21172">
    <property type="entry name" value="CueP"/>
    <property type="match status" value="1"/>
</dbReference>
<proteinExistence type="predicted"/>
<dbReference type="RefSeq" id="WP_221449190.1">
    <property type="nucleotide sequence ID" value="NZ_JACHJW010000001.1"/>
</dbReference>
<dbReference type="EMBL" id="JACHJW010000001">
    <property type="protein sequence ID" value="MBB4961572.1"/>
    <property type="molecule type" value="Genomic_DNA"/>
</dbReference>